<protein>
    <recommendedName>
        <fullName evidence="3">Glutaredoxin</fullName>
    </recommendedName>
</protein>
<dbReference type="Proteomes" id="UP001515480">
    <property type="component" value="Unassembled WGS sequence"/>
</dbReference>
<dbReference type="PROSITE" id="PS51354">
    <property type="entry name" value="GLUTAREDOXIN_2"/>
    <property type="match status" value="1"/>
</dbReference>
<accession>A0AB34ILA8</accession>
<dbReference type="InterPro" id="IPR036249">
    <property type="entry name" value="Thioredoxin-like_sf"/>
</dbReference>
<dbReference type="CDD" id="cd02066">
    <property type="entry name" value="GRX_family"/>
    <property type="match status" value="1"/>
</dbReference>
<dbReference type="Gene3D" id="3.40.30.10">
    <property type="entry name" value="Glutaredoxin"/>
    <property type="match status" value="1"/>
</dbReference>
<evidence type="ECO:0000313" key="2">
    <source>
        <dbReference type="Proteomes" id="UP001515480"/>
    </source>
</evidence>
<name>A0AB34ILA8_PRYPA</name>
<gene>
    <name evidence="1" type="ORF">AB1Y20_012677</name>
</gene>
<reference evidence="1 2" key="1">
    <citation type="journal article" date="2024" name="Science">
        <title>Giant polyketide synthase enzymes in the biosynthesis of giant marine polyether toxins.</title>
        <authorList>
            <person name="Fallon T.R."/>
            <person name="Shende V.V."/>
            <person name="Wierzbicki I.H."/>
            <person name="Pendleton A.L."/>
            <person name="Watervoot N.F."/>
            <person name="Auber R.P."/>
            <person name="Gonzalez D.J."/>
            <person name="Wisecaver J.H."/>
            <person name="Moore B.S."/>
        </authorList>
    </citation>
    <scope>NUCLEOTIDE SEQUENCE [LARGE SCALE GENOMIC DNA]</scope>
    <source>
        <strain evidence="1 2">12B1</strain>
    </source>
</reference>
<keyword evidence="2" id="KW-1185">Reference proteome</keyword>
<comment type="caution">
    <text evidence="1">The sequence shown here is derived from an EMBL/GenBank/DDBJ whole genome shotgun (WGS) entry which is preliminary data.</text>
</comment>
<dbReference type="AlphaFoldDB" id="A0AB34ILA8"/>
<sequence length="107" mass="12128">MADEEALKAAYSAKVVVLYTSYVSNQLFEVAWRKLETTLDGRRVAFTKIDGAAPEHKALRTKLWEISGKRDYPQVFVDGAYQGGMDDIQELIESGQFNDIFGKYVEQ</sequence>
<evidence type="ECO:0008006" key="3">
    <source>
        <dbReference type="Google" id="ProtNLM"/>
    </source>
</evidence>
<dbReference type="SUPFAM" id="SSF52833">
    <property type="entry name" value="Thioredoxin-like"/>
    <property type="match status" value="1"/>
</dbReference>
<evidence type="ECO:0000313" key="1">
    <source>
        <dbReference type="EMBL" id="KAL1500000.1"/>
    </source>
</evidence>
<organism evidence="1 2">
    <name type="scientific">Prymnesium parvum</name>
    <name type="common">Toxic golden alga</name>
    <dbReference type="NCBI Taxonomy" id="97485"/>
    <lineage>
        <taxon>Eukaryota</taxon>
        <taxon>Haptista</taxon>
        <taxon>Haptophyta</taxon>
        <taxon>Prymnesiophyceae</taxon>
        <taxon>Prymnesiales</taxon>
        <taxon>Prymnesiaceae</taxon>
        <taxon>Prymnesium</taxon>
    </lineage>
</organism>
<proteinExistence type="predicted"/>
<dbReference type="EMBL" id="JBGBPQ010000024">
    <property type="protein sequence ID" value="KAL1500000.1"/>
    <property type="molecule type" value="Genomic_DNA"/>
</dbReference>